<evidence type="ECO:0000259" key="1">
    <source>
        <dbReference type="PROSITE" id="PS50234"/>
    </source>
</evidence>
<dbReference type="Gene3D" id="3.40.50.410">
    <property type="entry name" value="von Willebrand factor, type A domain"/>
    <property type="match status" value="1"/>
</dbReference>
<dbReference type="InterPro" id="IPR002035">
    <property type="entry name" value="VWF_A"/>
</dbReference>
<evidence type="ECO:0000313" key="2">
    <source>
        <dbReference type="EMBL" id="KAK2160493.1"/>
    </source>
</evidence>
<sequence length="172" mass="18694">MDAFITQLNISDKTAQVGLVTFAAFGEQVFTMDKYNNNKIGMIQAINSTKCCLVGTRNRPDVPDVAVLMTNGDSSFYEADREGRLLRESGVSVVVIGVGDDANRDLLSAIADNEDSLFFADDFAKLLSDTSLIQGRSCLAAESTLATFLNESNLHEIFVDGYVDAFSLRTTV</sequence>
<comment type="caution">
    <text evidence="2">The sequence shown here is derived from an EMBL/GenBank/DDBJ whole genome shotgun (WGS) entry which is preliminary data.</text>
</comment>
<dbReference type="InterPro" id="IPR036465">
    <property type="entry name" value="vWFA_dom_sf"/>
</dbReference>
<protein>
    <recommendedName>
        <fullName evidence="1">VWFA domain-containing protein</fullName>
    </recommendedName>
</protein>
<organism evidence="2 3">
    <name type="scientific">Paralvinella palmiformis</name>
    <dbReference type="NCBI Taxonomy" id="53620"/>
    <lineage>
        <taxon>Eukaryota</taxon>
        <taxon>Metazoa</taxon>
        <taxon>Spiralia</taxon>
        <taxon>Lophotrochozoa</taxon>
        <taxon>Annelida</taxon>
        <taxon>Polychaeta</taxon>
        <taxon>Sedentaria</taxon>
        <taxon>Canalipalpata</taxon>
        <taxon>Terebellida</taxon>
        <taxon>Terebelliformia</taxon>
        <taxon>Alvinellidae</taxon>
        <taxon>Paralvinella</taxon>
    </lineage>
</organism>
<dbReference type="SUPFAM" id="SSF53300">
    <property type="entry name" value="vWA-like"/>
    <property type="match status" value="1"/>
</dbReference>
<name>A0AAD9N9L4_9ANNE</name>
<evidence type="ECO:0000313" key="3">
    <source>
        <dbReference type="Proteomes" id="UP001208570"/>
    </source>
</evidence>
<keyword evidence="3" id="KW-1185">Reference proteome</keyword>
<feature type="domain" description="VWFA" evidence="1">
    <location>
        <begin position="55"/>
        <end position="136"/>
    </location>
</feature>
<dbReference type="AlphaFoldDB" id="A0AAD9N9L4"/>
<dbReference type="InterPro" id="IPR050525">
    <property type="entry name" value="ECM_Assembly_Org"/>
</dbReference>
<dbReference type="Proteomes" id="UP001208570">
    <property type="component" value="Unassembled WGS sequence"/>
</dbReference>
<dbReference type="PANTHER" id="PTHR24020">
    <property type="entry name" value="COLLAGEN ALPHA"/>
    <property type="match status" value="1"/>
</dbReference>
<accession>A0AAD9N9L4</accession>
<proteinExistence type="predicted"/>
<dbReference type="Pfam" id="PF00092">
    <property type="entry name" value="VWA"/>
    <property type="match status" value="1"/>
</dbReference>
<gene>
    <name evidence="2" type="ORF">LSH36_132g03016</name>
</gene>
<reference evidence="2" key="1">
    <citation type="journal article" date="2023" name="Mol. Biol. Evol.">
        <title>Third-Generation Sequencing Reveals the Adaptive Role of the Epigenome in Three Deep-Sea Polychaetes.</title>
        <authorList>
            <person name="Perez M."/>
            <person name="Aroh O."/>
            <person name="Sun Y."/>
            <person name="Lan Y."/>
            <person name="Juniper S.K."/>
            <person name="Young C.R."/>
            <person name="Angers B."/>
            <person name="Qian P.Y."/>
        </authorList>
    </citation>
    <scope>NUCLEOTIDE SEQUENCE</scope>
    <source>
        <strain evidence="2">P08H-3</strain>
    </source>
</reference>
<dbReference type="EMBL" id="JAODUP010000132">
    <property type="protein sequence ID" value="KAK2160493.1"/>
    <property type="molecule type" value="Genomic_DNA"/>
</dbReference>
<dbReference type="PROSITE" id="PS50234">
    <property type="entry name" value="VWFA"/>
    <property type="match status" value="1"/>
</dbReference>